<dbReference type="AlphaFoldDB" id="K8P0A2"/>
<gene>
    <name evidence="3" type="ORF">HMPREF9696_03146</name>
</gene>
<organism evidence="3 4">
    <name type="scientific">Afipia clevelandensis ATCC 49720</name>
    <dbReference type="NCBI Taxonomy" id="883079"/>
    <lineage>
        <taxon>Bacteria</taxon>
        <taxon>Pseudomonadati</taxon>
        <taxon>Pseudomonadota</taxon>
        <taxon>Alphaproteobacteria</taxon>
        <taxon>Hyphomicrobiales</taxon>
        <taxon>Nitrobacteraceae</taxon>
        <taxon>Afipia</taxon>
    </lineage>
</organism>
<feature type="chain" id="PRO_5003919773" description="Rap1a immunity protein domain-containing protein" evidence="1">
    <location>
        <begin position="23"/>
        <end position="121"/>
    </location>
</feature>
<dbReference type="HOGENOM" id="CLU_2033153_0_0_5"/>
<dbReference type="Proteomes" id="UP000001095">
    <property type="component" value="Unassembled WGS sequence"/>
</dbReference>
<dbReference type="InterPro" id="IPR041238">
    <property type="entry name" value="Rap1a"/>
</dbReference>
<name>K8P0A2_9BRAD</name>
<feature type="domain" description="Rap1a immunity protein" evidence="2">
    <location>
        <begin position="31"/>
        <end position="115"/>
    </location>
</feature>
<evidence type="ECO:0000313" key="4">
    <source>
        <dbReference type="Proteomes" id="UP000001095"/>
    </source>
</evidence>
<feature type="signal peptide" evidence="1">
    <location>
        <begin position="1"/>
        <end position="22"/>
    </location>
</feature>
<evidence type="ECO:0000259" key="2">
    <source>
        <dbReference type="Pfam" id="PF18602"/>
    </source>
</evidence>
<reference evidence="3 4" key="1">
    <citation type="submission" date="2012-04" db="EMBL/GenBank/DDBJ databases">
        <title>The Genome Sequence of Afipia clevelandensis ATCC 49720.</title>
        <authorList>
            <consortium name="The Broad Institute Genome Sequencing Platform"/>
            <person name="Earl A."/>
            <person name="Ward D."/>
            <person name="Feldgarden M."/>
            <person name="Gevers D."/>
            <person name="Huys G."/>
            <person name="Walker B."/>
            <person name="Young S.K."/>
            <person name="Zeng Q."/>
            <person name="Gargeya S."/>
            <person name="Fitzgerald M."/>
            <person name="Haas B."/>
            <person name="Abouelleil A."/>
            <person name="Alvarado L."/>
            <person name="Arachchi H.M."/>
            <person name="Berlin A."/>
            <person name="Chapman S.B."/>
            <person name="Goldberg J."/>
            <person name="Griggs A."/>
            <person name="Gujja S."/>
            <person name="Hansen M."/>
            <person name="Howarth C."/>
            <person name="Imamovic A."/>
            <person name="Larimer J."/>
            <person name="McCowen C."/>
            <person name="Montmayeur A."/>
            <person name="Murphy C."/>
            <person name="Neiman D."/>
            <person name="Pearson M."/>
            <person name="Priest M."/>
            <person name="Roberts A."/>
            <person name="Saif S."/>
            <person name="Shea T."/>
            <person name="Sisk P."/>
            <person name="Sykes S."/>
            <person name="Wortman J."/>
            <person name="Nusbaum C."/>
            <person name="Birren B."/>
        </authorList>
    </citation>
    <scope>NUCLEOTIDE SEQUENCE [LARGE SCALE GENOMIC DNA]</scope>
    <source>
        <strain evidence="3 4">ATCC 49720</strain>
    </source>
</reference>
<dbReference type="Pfam" id="PF18602">
    <property type="entry name" value="Rap1a"/>
    <property type="match status" value="1"/>
</dbReference>
<proteinExistence type="predicted"/>
<dbReference type="EMBL" id="AGWY01000013">
    <property type="protein sequence ID" value="EKS33105.1"/>
    <property type="molecule type" value="Genomic_DNA"/>
</dbReference>
<evidence type="ECO:0000313" key="3">
    <source>
        <dbReference type="EMBL" id="EKS33105.1"/>
    </source>
</evidence>
<evidence type="ECO:0000256" key="1">
    <source>
        <dbReference type="SAM" id="SignalP"/>
    </source>
</evidence>
<keyword evidence="1" id="KW-0732">Signal</keyword>
<comment type="caution">
    <text evidence="3">The sequence shown here is derived from an EMBL/GenBank/DDBJ whole genome shotgun (WGS) entry which is preliminary data.</text>
</comment>
<dbReference type="PATRIC" id="fig|883079.3.peg.3211"/>
<keyword evidence="4" id="KW-1185">Reference proteome</keyword>
<sequence>MAMNRWIVSAYLLALAATPVAASDVRLESYRNPKNESLRNFNQLYLDGVKGGLMAYNAFAKSHGGQSAFCIPANLALTVEQAEEIMLRRADKTAAKGDMLVSILLLASLRETYPCDKSEPR</sequence>
<accession>K8P0A2</accession>
<protein>
    <recommendedName>
        <fullName evidence="2">Rap1a immunity protein domain-containing protein</fullName>
    </recommendedName>
</protein>